<evidence type="ECO:0000313" key="2">
    <source>
        <dbReference type="Proteomes" id="UP000585474"/>
    </source>
</evidence>
<gene>
    <name evidence="1" type="ORF">Acr_21g0002350</name>
</gene>
<name>A0A7J0GFQ4_9ERIC</name>
<dbReference type="Proteomes" id="UP000585474">
    <property type="component" value="Unassembled WGS sequence"/>
</dbReference>
<comment type="caution">
    <text evidence="1">The sequence shown here is derived from an EMBL/GenBank/DDBJ whole genome shotgun (WGS) entry which is preliminary data.</text>
</comment>
<sequence>MLDIDTHWTYPDIYWASGHRKQKRFSFLMKAKGSFEQYRFCYKAIVDELEGLISEFNNQMGS</sequence>
<dbReference type="EMBL" id="BJWL01000021">
    <property type="protein sequence ID" value="GFZ09636.1"/>
    <property type="molecule type" value="Genomic_DNA"/>
</dbReference>
<evidence type="ECO:0000313" key="1">
    <source>
        <dbReference type="EMBL" id="GFZ09636.1"/>
    </source>
</evidence>
<accession>A0A7J0GFQ4</accession>
<keyword evidence="2" id="KW-1185">Reference proteome</keyword>
<organism evidence="1 2">
    <name type="scientific">Actinidia rufa</name>
    <dbReference type="NCBI Taxonomy" id="165716"/>
    <lineage>
        <taxon>Eukaryota</taxon>
        <taxon>Viridiplantae</taxon>
        <taxon>Streptophyta</taxon>
        <taxon>Embryophyta</taxon>
        <taxon>Tracheophyta</taxon>
        <taxon>Spermatophyta</taxon>
        <taxon>Magnoliopsida</taxon>
        <taxon>eudicotyledons</taxon>
        <taxon>Gunneridae</taxon>
        <taxon>Pentapetalae</taxon>
        <taxon>asterids</taxon>
        <taxon>Ericales</taxon>
        <taxon>Actinidiaceae</taxon>
        <taxon>Actinidia</taxon>
    </lineage>
</organism>
<reference evidence="1 2" key="1">
    <citation type="submission" date="2019-07" db="EMBL/GenBank/DDBJ databases">
        <title>De Novo Assembly of kiwifruit Actinidia rufa.</title>
        <authorList>
            <person name="Sugita-Konishi S."/>
            <person name="Sato K."/>
            <person name="Mori E."/>
            <person name="Abe Y."/>
            <person name="Kisaki G."/>
            <person name="Hamano K."/>
            <person name="Suezawa K."/>
            <person name="Otani M."/>
            <person name="Fukuda T."/>
            <person name="Manabe T."/>
            <person name="Gomi K."/>
            <person name="Tabuchi M."/>
            <person name="Akimitsu K."/>
            <person name="Kataoka I."/>
        </authorList>
    </citation>
    <scope>NUCLEOTIDE SEQUENCE [LARGE SCALE GENOMIC DNA]</scope>
    <source>
        <strain evidence="2">cv. Fuchu</strain>
    </source>
</reference>
<proteinExistence type="predicted"/>
<dbReference type="AlphaFoldDB" id="A0A7J0GFQ4"/>
<protein>
    <submittedName>
        <fullName evidence="1">Uncharacterized protein</fullName>
    </submittedName>
</protein>